<evidence type="ECO:0000313" key="2">
    <source>
        <dbReference type="Proteomes" id="UP000824890"/>
    </source>
</evidence>
<organism evidence="1 2">
    <name type="scientific">Brassica napus</name>
    <name type="common">Rape</name>
    <dbReference type="NCBI Taxonomy" id="3708"/>
    <lineage>
        <taxon>Eukaryota</taxon>
        <taxon>Viridiplantae</taxon>
        <taxon>Streptophyta</taxon>
        <taxon>Embryophyta</taxon>
        <taxon>Tracheophyta</taxon>
        <taxon>Spermatophyta</taxon>
        <taxon>Magnoliopsida</taxon>
        <taxon>eudicotyledons</taxon>
        <taxon>Gunneridae</taxon>
        <taxon>Pentapetalae</taxon>
        <taxon>rosids</taxon>
        <taxon>malvids</taxon>
        <taxon>Brassicales</taxon>
        <taxon>Brassicaceae</taxon>
        <taxon>Brassiceae</taxon>
        <taxon>Brassica</taxon>
    </lineage>
</organism>
<keyword evidence="2" id="KW-1185">Reference proteome</keyword>
<evidence type="ECO:0000313" key="1">
    <source>
        <dbReference type="EMBL" id="KAH0934514.1"/>
    </source>
</evidence>
<comment type="caution">
    <text evidence="1">The sequence shown here is derived from an EMBL/GenBank/DDBJ whole genome shotgun (WGS) entry which is preliminary data.</text>
</comment>
<dbReference type="Proteomes" id="UP000824890">
    <property type="component" value="Unassembled WGS sequence"/>
</dbReference>
<protein>
    <submittedName>
        <fullName evidence="1">Uncharacterized protein</fullName>
    </submittedName>
</protein>
<gene>
    <name evidence="1" type="ORF">HID58_011631</name>
</gene>
<reference evidence="1 2" key="1">
    <citation type="submission" date="2021-05" db="EMBL/GenBank/DDBJ databases">
        <title>Genome Assembly of Synthetic Allotetraploid Brassica napus Reveals Homoeologous Exchanges between Subgenomes.</title>
        <authorList>
            <person name="Davis J.T."/>
        </authorList>
    </citation>
    <scope>NUCLEOTIDE SEQUENCE [LARGE SCALE GENOMIC DNA]</scope>
    <source>
        <strain evidence="2">cv. Da-Ae</strain>
        <tissue evidence="1">Seedling</tissue>
    </source>
</reference>
<proteinExistence type="predicted"/>
<name>A0ABQ8DYW3_BRANA</name>
<sequence length="72" mass="7959">MASSSILLSDLKFGQCCSSAVEVRLLRFWEDMNVKRGDELCSSKYDDNSGTNLASYFIDAWSLVATLKNLSG</sequence>
<dbReference type="EMBL" id="JAGKQM010000003">
    <property type="protein sequence ID" value="KAH0934514.1"/>
    <property type="molecule type" value="Genomic_DNA"/>
</dbReference>
<accession>A0ABQ8DYW3</accession>